<proteinExistence type="predicted"/>
<accession>A0AAV4QQG4</accession>
<comment type="caution">
    <text evidence="2">The sequence shown here is derived from an EMBL/GenBank/DDBJ whole genome shotgun (WGS) entry which is preliminary data.</text>
</comment>
<name>A0AAV4QQG4_CAEEX</name>
<feature type="region of interest" description="Disordered" evidence="1">
    <location>
        <begin position="46"/>
        <end position="72"/>
    </location>
</feature>
<reference evidence="2 3" key="1">
    <citation type="submission" date="2021-06" db="EMBL/GenBank/DDBJ databases">
        <title>Caerostris extrusa draft genome.</title>
        <authorList>
            <person name="Kono N."/>
            <person name="Arakawa K."/>
        </authorList>
    </citation>
    <scope>NUCLEOTIDE SEQUENCE [LARGE SCALE GENOMIC DNA]</scope>
</reference>
<keyword evidence="3" id="KW-1185">Reference proteome</keyword>
<evidence type="ECO:0000313" key="3">
    <source>
        <dbReference type="Proteomes" id="UP001054945"/>
    </source>
</evidence>
<protein>
    <submittedName>
        <fullName evidence="2">Uncharacterized protein</fullName>
    </submittedName>
</protein>
<evidence type="ECO:0000313" key="2">
    <source>
        <dbReference type="EMBL" id="GIY10442.1"/>
    </source>
</evidence>
<feature type="region of interest" description="Disordered" evidence="1">
    <location>
        <begin position="1"/>
        <end position="30"/>
    </location>
</feature>
<dbReference type="EMBL" id="BPLR01006527">
    <property type="protein sequence ID" value="GIY10442.1"/>
    <property type="molecule type" value="Genomic_DNA"/>
</dbReference>
<gene>
    <name evidence="2" type="ORF">CEXT_353471</name>
</gene>
<evidence type="ECO:0000256" key="1">
    <source>
        <dbReference type="SAM" id="MobiDB-lite"/>
    </source>
</evidence>
<feature type="compositionally biased region" description="Basic and acidic residues" evidence="1">
    <location>
        <begin position="49"/>
        <end position="65"/>
    </location>
</feature>
<dbReference type="Proteomes" id="UP001054945">
    <property type="component" value="Unassembled WGS sequence"/>
</dbReference>
<sequence length="72" mass="7714">MEDIWAVGTSSRDSDEVSTDNSSPMNSSRSTLVYAHSFQVKGAFVRKSIHNDEPPGDGGDERDKSSACLGHG</sequence>
<organism evidence="2 3">
    <name type="scientific">Caerostris extrusa</name>
    <name type="common">Bark spider</name>
    <name type="synonym">Caerostris bankana</name>
    <dbReference type="NCBI Taxonomy" id="172846"/>
    <lineage>
        <taxon>Eukaryota</taxon>
        <taxon>Metazoa</taxon>
        <taxon>Ecdysozoa</taxon>
        <taxon>Arthropoda</taxon>
        <taxon>Chelicerata</taxon>
        <taxon>Arachnida</taxon>
        <taxon>Araneae</taxon>
        <taxon>Araneomorphae</taxon>
        <taxon>Entelegynae</taxon>
        <taxon>Araneoidea</taxon>
        <taxon>Araneidae</taxon>
        <taxon>Caerostris</taxon>
    </lineage>
</organism>
<feature type="compositionally biased region" description="Polar residues" evidence="1">
    <location>
        <begin position="19"/>
        <end position="30"/>
    </location>
</feature>
<dbReference type="AlphaFoldDB" id="A0AAV4QQG4"/>